<dbReference type="eggNOG" id="COG0859">
    <property type="taxonomic scope" value="Bacteria"/>
</dbReference>
<dbReference type="EMBL" id="AENT01000024">
    <property type="protein sequence ID" value="EFR42602.1"/>
    <property type="molecule type" value="Genomic_DNA"/>
</dbReference>
<keyword evidence="1" id="KW-0328">Glycosyltransferase</keyword>
<dbReference type="GO" id="GO:0008713">
    <property type="term" value="F:ADP-heptose-lipopolysaccharide heptosyltransferase activity"/>
    <property type="evidence" value="ECO:0007669"/>
    <property type="project" value="TreeGrafter"/>
</dbReference>
<dbReference type="GO" id="GO:0005829">
    <property type="term" value="C:cytosol"/>
    <property type="evidence" value="ECO:0007669"/>
    <property type="project" value="TreeGrafter"/>
</dbReference>
<organism evidence="3 4">
    <name type="scientific">Dialister micraerophilus UPII 345-E</name>
    <dbReference type="NCBI Taxonomy" id="910314"/>
    <lineage>
        <taxon>Bacteria</taxon>
        <taxon>Bacillati</taxon>
        <taxon>Bacillota</taxon>
        <taxon>Negativicutes</taxon>
        <taxon>Veillonellales</taxon>
        <taxon>Veillonellaceae</taxon>
        <taxon>Dialister</taxon>
    </lineage>
</organism>
<reference evidence="3 4" key="1">
    <citation type="submission" date="2010-11" db="EMBL/GenBank/DDBJ databases">
        <authorList>
            <person name="Durkin A.S."/>
            <person name="Madupu R."/>
            <person name="Torralba M."/>
            <person name="Gillis M."/>
            <person name="Methe B."/>
            <person name="Sutton G."/>
            <person name="Nelson K.E."/>
        </authorList>
    </citation>
    <scope>NUCLEOTIDE SEQUENCE [LARGE SCALE GENOMIC DNA]</scope>
    <source>
        <strain evidence="3 4">UPII 345-E</strain>
    </source>
</reference>
<dbReference type="OrthoDB" id="9768048at2"/>
<protein>
    <submittedName>
        <fullName evidence="3">Heptosyltransferase</fullName>
    </submittedName>
</protein>
<evidence type="ECO:0000313" key="3">
    <source>
        <dbReference type="EMBL" id="EFR42602.1"/>
    </source>
</evidence>
<name>E4L9S0_9FIRM</name>
<dbReference type="SUPFAM" id="SSF53756">
    <property type="entry name" value="UDP-Glycosyltransferase/glycogen phosphorylase"/>
    <property type="match status" value="1"/>
</dbReference>
<dbReference type="AlphaFoldDB" id="E4L9S0"/>
<dbReference type="CDD" id="cd03789">
    <property type="entry name" value="GT9_LPS_heptosyltransferase"/>
    <property type="match status" value="1"/>
</dbReference>
<dbReference type="PANTHER" id="PTHR30160">
    <property type="entry name" value="TETRAACYLDISACCHARIDE 4'-KINASE-RELATED"/>
    <property type="match status" value="1"/>
</dbReference>
<accession>E4L9S0</accession>
<comment type="caution">
    <text evidence="3">The sequence shown here is derived from an EMBL/GenBank/DDBJ whole genome shotgun (WGS) entry which is preliminary data.</text>
</comment>
<dbReference type="Pfam" id="PF01075">
    <property type="entry name" value="Glyco_transf_9"/>
    <property type="match status" value="1"/>
</dbReference>
<evidence type="ECO:0000313" key="4">
    <source>
        <dbReference type="Proteomes" id="UP000004594"/>
    </source>
</evidence>
<dbReference type="InterPro" id="IPR051199">
    <property type="entry name" value="LPS_LOS_Heptosyltrfase"/>
</dbReference>
<dbReference type="InterPro" id="IPR002201">
    <property type="entry name" value="Glyco_trans_9"/>
</dbReference>
<dbReference type="Gene3D" id="3.40.50.2000">
    <property type="entry name" value="Glycogen Phosphorylase B"/>
    <property type="match status" value="2"/>
</dbReference>
<evidence type="ECO:0000256" key="2">
    <source>
        <dbReference type="ARBA" id="ARBA00022679"/>
    </source>
</evidence>
<keyword evidence="2 3" id="KW-0808">Transferase</keyword>
<dbReference type="Proteomes" id="UP000004594">
    <property type="component" value="Unassembled WGS sequence"/>
</dbReference>
<evidence type="ECO:0000256" key="1">
    <source>
        <dbReference type="ARBA" id="ARBA00022676"/>
    </source>
</evidence>
<gene>
    <name evidence="3" type="ORF">HMPREF9220_0501</name>
</gene>
<dbReference type="GO" id="GO:0009244">
    <property type="term" value="P:lipopolysaccharide core region biosynthetic process"/>
    <property type="evidence" value="ECO:0007669"/>
    <property type="project" value="TreeGrafter"/>
</dbReference>
<sequence>MIDFNNKKILITYLLHFGDLVTITPFLEILRRHAKNSEITLLVDKKLEDVVKYNPNIDHIETIDKKGKDNSISGIWRIGKKLRKQKFDITINLHENERTFAICLLANSKILVGESPSSMHFLLDIHTPFNTFMHASDRYIDILNQLGIKDKENSGLQIFTSNEWDKKAENFYIENNIKKDDKLIGFHVGSAALKKCWKPENFAKVADYFSNKGYKTIIFGSNFDKKLVNETVSNIKILPPPIIATGKFTIGEFIAALKRCSLFISNDSGPMHAAASQKLPIVGIFSSGNPTKSGPYGTNSICLKGKQIFEFINKPFEFIESSEFISPDEVPVENVIKSTEKLLKL</sequence>
<dbReference type="PANTHER" id="PTHR30160:SF1">
    <property type="entry name" value="LIPOPOLYSACCHARIDE 1,2-N-ACETYLGLUCOSAMINETRANSFERASE-RELATED"/>
    <property type="match status" value="1"/>
</dbReference>
<dbReference type="RefSeq" id="WP_007554892.1">
    <property type="nucleotide sequence ID" value="NZ_AENT01000024.1"/>
</dbReference>
<proteinExistence type="predicted"/>